<proteinExistence type="predicted"/>
<evidence type="ECO:0000313" key="4">
    <source>
        <dbReference type="Proteomes" id="UP000321595"/>
    </source>
</evidence>
<dbReference type="KEGG" id="bbae:FRD01_06985"/>
<dbReference type="Pfam" id="PF01171">
    <property type="entry name" value="ATP_bind_3"/>
    <property type="match status" value="1"/>
</dbReference>
<organism evidence="3 4">
    <name type="scientific">Microvenator marinus</name>
    <dbReference type="NCBI Taxonomy" id="2600177"/>
    <lineage>
        <taxon>Bacteria</taxon>
        <taxon>Deltaproteobacteria</taxon>
        <taxon>Bradymonadales</taxon>
        <taxon>Microvenatoraceae</taxon>
        <taxon>Microvenator</taxon>
    </lineage>
</organism>
<evidence type="ECO:0000259" key="2">
    <source>
        <dbReference type="Pfam" id="PF01171"/>
    </source>
</evidence>
<keyword evidence="4" id="KW-1185">Reference proteome</keyword>
<dbReference type="Proteomes" id="UP000321595">
    <property type="component" value="Chromosome"/>
</dbReference>
<dbReference type="EMBL" id="CP042467">
    <property type="protein sequence ID" value="QED26989.1"/>
    <property type="molecule type" value="Genomic_DNA"/>
</dbReference>
<dbReference type="AlphaFoldDB" id="A0A5B8XUC1"/>
<sequence length="245" mass="27292">MEAQKLDIEIPGPSQALMQLVLRAVRDFELISPGDRIAVGLSGGKDSILLALVLRALQERGDFDFEWTGVHLDQAQPGFDRAGFDHILERCGIPCEVVREDTHSVVQANLKPGQIPCSICSRMRRGILNRWCGENGFNKLAMGHHLDDAVETFFLNLLFQRKLEPLKALTPSQAGVSTIRPMILVEERKVEAWVAEAGISPVACPVCDDYPLSQRRNIKELLRSFESLQPDFRASVRDALYNAGT</sequence>
<dbReference type="PIRSF" id="PIRSF004976">
    <property type="entry name" value="ATPase_YdaO"/>
    <property type="match status" value="1"/>
</dbReference>
<keyword evidence="1" id="KW-0808">Transferase</keyword>
<dbReference type="OrthoDB" id="9801054at2"/>
<dbReference type="GO" id="GO:0016740">
    <property type="term" value="F:transferase activity"/>
    <property type="evidence" value="ECO:0007669"/>
    <property type="project" value="UniProtKB-KW"/>
</dbReference>
<dbReference type="PANTHER" id="PTHR43686:SF1">
    <property type="entry name" value="AMINOTRAN_5 DOMAIN-CONTAINING PROTEIN"/>
    <property type="match status" value="1"/>
</dbReference>
<dbReference type="SUPFAM" id="SSF52402">
    <property type="entry name" value="Adenine nucleotide alpha hydrolases-like"/>
    <property type="match status" value="1"/>
</dbReference>
<dbReference type="InterPro" id="IPR011063">
    <property type="entry name" value="TilS/TtcA_N"/>
</dbReference>
<dbReference type="CDD" id="cd24138">
    <property type="entry name" value="TtcA-like"/>
    <property type="match status" value="1"/>
</dbReference>
<accession>A0A5B8XUC1</accession>
<name>A0A5B8XUC1_9DELT</name>
<dbReference type="InterPro" id="IPR014729">
    <property type="entry name" value="Rossmann-like_a/b/a_fold"/>
</dbReference>
<dbReference type="InterPro" id="IPR035107">
    <property type="entry name" value="tRNA_thiolation_TtcA_Ctu1"/>
</dbReference>
<reference evidence="3 4" key="1">
    <citation type="submission" date="2019-08" db="EMBL/GenBank/DDBJ databases">
        <authorList>
            <person name="Liang Q."/>
        </authorList>
    </citation>
    <scope>NUCLEOTIDE SEQUENCE [LARGE SCALE GENOMIC DNA]</scope>
    <source>
        <strain evidence="3 4">V1718</strain>
    </source>
</reference>
<gene>
    <name evidence="3" type="ORF">FRD01_06985</name>
</gene>
<dbReference type="GO" id="GO:0008033">
    <property type="term" value="P:tRNA processing"/>
    <property type="evidence" value="ECO:0007669"/>
    <property type="project" value="InterPro"/>
</dbReference>
<dbReference type="PANTHER" id="PTHR43686">
    <property type="entry name" value="SULFURTRANSFERASE-RELATED"/>
    <property type="match status" value="1"/>
</dbReference>
<feature type="domain" description="tRNA(Ile)-lysidine/2-thiocytidine synthase N-terminal" evidence="2">
    <location>
        <begin position="37"/>
        <end position="201"/>
    </location>
</feature>
<evidence type="ECO:0000313" key="3">
    <source>
        <dbReference type="EMBL" id="QED26989.1"/>
    </source>
</evidence>
<protein>
    <submittedName>
        <fullName evidence="3">tRNA 2-thiocytidine(32) synthetase TtcA</fullName>
    </submittedName>
</protein>
<dbReference type="Gene3D" id="3.40.50.620">
    <property type="entry name" value="HUPs"/>
    <property type="match status" value="1"/>
</dbReference>
<evidence type="ECO:0000256" key="1">
    <source>
        <dbReference type="ARBA" id="ARBA00022679"/>
    </source>
</evidence>
<dbReference type="RefSeq" id="WP_146958674.1">
    <property type="nucleotide sequence ID" value="NZ_CP042467.1"/>
</dbReference>